<feature type="domain" description="MotA/TolQ/ExbB proton channel" evidence="8">
    <location>
        <begin position="100"/>
        <end position="220"/>
    </location>
</feature>
<accession>A0A1I1EGE4</accession>
<dbReference type="Proteomes" id="UP000199514">
    <property type="component" value="Unassembled WGS sequence"/>
</dbReference>
<evidence type="ECO:0000256" key="1">
    <source>
        <dbReference type="ARBA" id="ARBA00004651"/>
    </source>
</evidence>
<evidence type="ECO:0000256" key="7">
    <source>
        <dbReference type="SAM" id="Phobius"/>
    </source>
</evidence>
<evidence type="ECO:0000256" key="5">
    <source>
        <dbReference type="ARBA" id="ARBA00023136"/>
    </source>
</evidence>
<dbReference type="PANTHER" id="PTHR30625">
    <property type="entry name" value="PROTEIN TOLQ"/>
    <property type="match status" value="1"/>
</dbReference>
<proteinExistence type="inferred from homology"/>
<evidence type="ECO:0000256" key="2">
    <source>
        <dbReference type="ARBA" id="ARBA00022475"/>
    </source>
</evidence>
<dbReference type="GO" id="GO:0017038">
    <property type="term" value="P:protein import"/>
    <property type="evidence" value="ECO:0007669"/>
    <property type="project" value="TreeGrafter"/>
</dbReference>
<keyword evidence="10" id="KW-1185">Reference proteome</keyword>
<dbReference type="AlphaFoldDB" id="A0A1I1EGE4"/>
<name>A0A1I1EGE4_9BACT</name>
<dbReference type="EMBL" id="FOLE01000001">
    <property type="protein sequence ID" value="SFB84050.1"/>
    <property type="molecule type" value="Genomic_DNA"/>
</dbReference>
<evidence type="ECO:0000313" key="9">
    <source>
        <dbReference type="EMBL" id="SFB84050.1"/>
    </source>
</evidence>
<dbReference type="OrthoDB" id="4045at2"/>
<keyword evidence="5 7" id="KW-0472">Membrane</keyword>
<keyword evidence="4 7" id="KW-1133">Transmembrane helix</keyword>
<dbReference type="GO" id="GO:0005886">
    <property type="term" value="C:plasma membrane"/>
    <property type="evidence" value="ECO:0007669"/>
    <property type="project" value="UniProtKB-SubCell"/>
</dbReference>
<protein>
    <submittedName>
        <fullName evidence="9">Biopolymer transport protein ExbB</fullName>
    </submittedName>
</protein>
<evidence type="ECO:0000313" key="10">
    <source>
        <dbReference type="Proteomes" id="UP000199514"/>
    </source>
</evidence>
<keyword evidence="3 7" id="KW-0812">Transmembrane</keyword>
<dbReference type="InterPro" id="IPR002898">
    <property type="entry name" value="MotA_ExbB_proton_chnl"/>
</dbReference>
<dbReference type="PANTHER" id="PTHR30625:SF17">
    <property type="entry name" value="TOLQ-RELATED"/>
    <property type="match status" value="1"/>
</dbReference>
<dbReference type="InterPro" id="IPR050790">
    <property type="entry name" value="ExbB/TolQ_transport"/>
</dbReference>
<evidence type="ECO:0000256" key="3">
    <source>
        <dbReference type="ARBA" id="ARBA00022692"/>
    </source>
</evidence>
<keyword evidence="2" id="KW-1003">Cell membrane</keyword>
<dbReference type="STRING" id="927664.SAMN05421780_101714"/>
<dbReference type="RefSeq" id="WP_091507389.1">
    <property type="nucleotide sequence ID" value="NZ_FOLE01000001.1"/>
</dbReference>
<keyword evidence="6" id="KW-0813">Transport</keyword>
<feature type="transmembrane region" description="Helical" evidence="7">
    <location>
        <begin position="192"/>
        <end position="212"/>
    </location>
</feature>
<dbReference type="Pfam" id="PF01618">
    <property type="entry name" value="MotA_ExbB"/>
    <property type="match status" value="1"/>
</dbReference>
<keyword evidence="6" id="KW-0653">Protein transport</keyword>
<evidence type="ECO:0000259" key="8">
    <source>
        <dbReference type="Pfam" id="PF01618"/>
    </source>
</evidence>
<evidence type="ECO:0000256" key="6">
    <source>
        <dbReference type="RuleBase" id="RU004057"/>
    </source>
</evidence>
<sequence length="235" mass="25510">MQLSWILLQITQTGGSQTGAATTVPAAAAEGLSVFDLLMKGGVVMIPIFILSFTAIFLFIERFLYIRSAGKLDANFLAQIREKLYSGDVKGAMSYCSQSKYPIARLLEKGLTRLGSPVADIERAIENTARVEIYKMEKNLSILGAIAAIAPMFGFLGTVMGMIKAFYNISLADNISIGIIASGIYEKMVTSAAGLIVGVLAHMLFTYLTGMIDRVTHKMEVTAIDFLDILHKPVQ</sequence>
<reference evidence="9 10" key="1">
    <citation type="submission" date="2016-10" db="EMBL/GenBank/DDBJ databases">
        <authorList>
            <person name="de Groot N.N."/>
        </authorList>
    </citation>
    <scope>NUCLEOTIDE SEQUENCE [LARGE SCALE GENOMIC DNA]</scope>
    <source>
        <strain evidence="9 10">DSM 6793</strain>
    </source>
</reference>
<organism evidence="9 10">
    <name type="scientific">Flexibacter flexilis DSM 6793</name>
    <dbReference type="NCBI Taxonomy" id="927664"/>
    <lineage>
        <taxon>Bacteria</taxon>
        <taxon>Pseudomonadati</taxon>
        <taxon>Bacteroidota</taxon>
        <taxon>Cytophagia</taxon>
        <taxon>Cytophagales</taxon>
        <taxon>Flexibacteraceae</taxon>
        <taxon>Flexibacter</taxon>
    </lineage>
</organism>
<feature type="transmembrane region" description="Helical" evidence="7">
    <location>
        <begin position="38"/>
        <end position="60"/>
    </location>
</feature>
<comment type="similarity">
    <text evidence="6">Belongs to the exbB/tolQ family.</text>
</comment>
<comment type="subcellular location">
    <subcellularLocation>
        <location evidence="1">Cell membrane</location>
        <topology evidence="1">Multi-pass membrane protein</topology>
    </subcellularLocation>
    <subcellularLocation>
        <location evidence="6">Membrane</location>
        <topology evidence="6">Multi-pass membrane protein</topology>
    </subcellularLocation>
</comment>
<feature type="transmembrane region" description="Helical" evidence="7">
    <location>
        <begin position="140"/>
        <end position="159"/>
    </location>
</feature>
<evidence type="ECO:0000256" key="4">
    <source>
        <dbReference type="ARBA" id="ARBA00022989"/>
    </source>
</evidence>
<gene>
    <name evidence="9" type="ORF">SAMN05421780_101714</name>
</gene>